<protein>
    <submittedName>
        <fullName evidence="1 3">Uncharacterized protein</fullName>
    </submittedName>
</protein>
<name>A0A0N4W934_HAEPC</name>
<accession>A0A0N4W934</accession>
<evidence type="ECO:0000313" key="3">
    <source>
        <dbReference type="WBParaSite" id="HPLM_0000677301-mRNA-1"/>
    </source>
</evidence>
<sequence>MNPAVYTTSIFFRGKVQNIPMKEFCAKTVSSITIKMGHFWYWAEVLLSSRCTSISRSSRPPFTRIPGSICVRTATRQIRFATITASSRTSRDTP</sequence>
<keyword evidence="2" id="KW-1185">Reference proteome</keyword>
<reference evidence="3" key="1">
    <citation type="submission" date="2017-02" db="UniProtKB">
        <authorList>
            <consortium name="WormBaseParasite"/>
        </authorList>
    </citation>
    <scope>IDENTIFICATION</scope>
</reference>
<dbReference type="AlphaFoldDB" id="A0A0N4W934"/>
<organism evidence="3">
    <name type="scientific">Haemonchus placei</name>
    <name type="common">Barber's pole worm</name>
    <dbReference type="NCBI Taxonomy" id="6290"/>
    <lineage>
        <taxon>Eukaryota</taxon>
        <taxon>Metazoa</taxon>
        <taxon>Ecdysozoa</taxon>
        <taxon>Nematoda</taxon>
        <taxon>Chromadorea</taxon>
        <taxon>Rhabditida</taxon>
        <taxon>Rhabditina</taxon>
        <taxon>Rhabditomorpha</taxon>
        <taxon>Strongyloidea</taxon>
        <taxon>Trichostrongylidae</taxon>
        <taxon>Haemonchus</taxon>
    </lineage>
</organism>
<dbReference type="WBParaSite" id="HPLM_0000677301-mRNA-1">
    <property type="protein sequence ID" value="HPLM_0000677301-mRNA-1"/>
    <property type="gene ID" value="HPLM_0000677301"/>
</dbReference>
<reference evidence="1 2" key="2">
    <citation type="submission" date="2018-11" db="EMBL/GenBank/DDBJ databases">
        <authorList>
            <consortium name="Pathogen Informatics"/>
        </authorList>
    </citation>
    <scope>NUCLEOTIDE SEQUENCE [LARGE SCALE GENOMIC DNA]</scope>
    <source>
        <strain evidence="1 2">MHpl1</strain>
    </source>
</reference>
<gene>
    <name evidence="1" type="ORF">HPLM_LOCUS6765</name>
</gene>
<evidence type="ECO:0000313" key="1">
    <source>
        <dbReference type="EMBL" id="VDO29969.1"/>
    </source>
</evidence>
<dbReference type="Proteomes" id="UP000268014">
    <property type="component" value="Unassembled WGS sequence"/>
</dbReference>
<proteinExistence type="predicted"/>
<dbReference type="EMBL" id="UZAF01016544">
    <property type="protein sequence ID" value="VDO29969.1"/>
    <property type="molecule type" value="Genomic_DNA"/>
</dbReference>
<evidence type="ECO:0000313" key="2">
    <source>
        <dbReference type="Proteomes" id="UP000268014"/>
    </source>
</evidence>